<evidence type="ECO:0000313" key="2">
    <source>
        <dbReference type="EMBL" id="AER42898.1"/>
    </source>
</evidence>
<dbReference type="CTD" id="4539"/>
<evidence type="ECO:0000256" key="1">
    <source>
        <dbReference type="SAM" id="Phobius"/>
    </source>
</evidence>
<dbReference type="GeneID" id="11547967"/>
<organism evidence="2">
    <name type="scientific">Oncicola luehei</name>
    <dbReference type="NCBI Taxonomy" id="1100885"/>
    <lineage>
        <taxon>Eukaryota</taxon>
        <taxon>Metazoa</taxon>
        <taxon>Spiralia</taxon>
        <taxon>Lophotrochozoa</taxon>
        <taxon>Acanthocephala</taxon>
        <taxon>Archiacanthocephala</taxon>
        <taxon>Oligacanthorhynchida</taxon>
        <taxon>Oligacanthorhynchidae</taxon>
        <taxon>Oncicola</taxon>
    </lineage>
</organism>
<dbReference type="AlphaFoldDB" id="H2E2D8"/>
<feature type="transmembrane region" description="Helical" evidence="1">
    <location>
        <begin position="12"/>
        <end position="38"/>
    </location>
</feature>
<keyword evidence="1" id="KW-0472">Membrane</keyword>
<feature type="transmembrane region" description="Helical" evidence="1">
    <location>
        <begin position="44"/>
        <end position="66"/>
    </location>
</feature>
<geneLocation type="mitochondrion" evidence="2"/>
<proteinExistence type="predicted"/>
<name>H2E2D8_9BILA</name>
<gene>
    <name evidence="2" type="primary">ND4L</name>
</gene>
<keyword evidence="1" id="KW-1133">Transmembrane helix</keyword>
<accession>H2E2D8</accession>
<sequence length="82" mass="8960">MVVWWAWVLNSVSLLSWLVFMEIMVLVVLFILGGYGILGVSSGFVFIVLLFVGVISLVCSLSLYVVMVRSVGSDSVGMENIV</sequence>
<dbReference type="EMBL" id="JN710452">
    <property type="protein sequence ID" value="AER42898.1"/>
    <property type="molecule type" value="Genomic_DNA"/>
</dbReference>
<keyword evidence="1" id="KW-0812">Transmembrane</keyword>
<dbReference type="RefSeq" id="YP_005097943.1">
    <property type="nucleotide sequence ID" value="NC_016754.1"/>
</dbReference>
<protein>
    <submittedName>
        <fullName evidence="2">NADH dehydrogenase subunit 4L</fullName>
    </submittedName>
</protein>
<keyword evidence="2" id="KW-0496">Mitochondrion</keyword>
<reference evidence="2" key="1">
    <citation type="journal article" date="2012" name="Parasitol. Int.">
        <title>The complete mitochondrial genome sequence of Oncicola luehei (Acanthocephala: Archiacanthocephala) and its phylogenetic position within Syndermata.</title>
        <authorList>
            <person name="Gazi M."/>
            <person name="Sultana T."/>
            <person name="Min G.S."/>
            <person name="Park Y.C."/>
            <person name="Garcia-Varela M."/>
            <person name="Nadler S.A."/>
            <person name="Park J.K."/>
        </authorList>
    </citation>
    <scope>NUCLEOTIDE SEQUENCE</scope>
</reference>
<dbReference type="Gene3D" id="1.10.287.3510">
    <property type="match status" value="1"/>
</dbReference>